<dbReference type="EMBL" id="BAAAQA010000018">
    <property type="protein sequence ID" value="GAA2118967.1"/>
    <property type="molecule type" value="Genomic_DNA"/>
</dbReference>
<evidence type="ECO:0000256" key="1">
    <source>
        <dbReference type="ARBA" id="ARBA00022598"/>
    </source>
</evidence>
<dbReference type="InterPro" id="IPR004143">
    <property type="entry name" value="BPL_LPL_catalytic"/>
</dbReference>
<proteinExistence type="predicted"/>
<evidence type="ECO:0000259" key="4">
    <source>
        <dbReference type="PROSITE" id="PS51733"/>
    </source>
</evidence>
<feature type="domain" description="BPL/LPL catalytic" evidence="4">
    <location>
        <begin position="13"/>
        <end position="211"/>
    </location>
</feature>
<dbReference type="PANTHER" id="PTHR12835:SF5">
    <property type="entry name" value="BIOTIN--PROTEIN LIGASE"/>
    <property type="match status" value="1"/>
</dbReference>
<dbReference type="Pfam" id="PF02237">
    <property type="entry name" value="BPL_C"/>
    <property type="match status" value="1"/>
</dbReference>
<gene>
    <name evidence="5" type="ORF">GCM10009824_19650</name>
</gene>
<comment type="caution">
    <text evidence="5">The sequence shown here is derived from an EMBL/GenBank/DDBJ whole genome shotgun (WGS) entry which is preliminary data.</text>
</comment>
<dbReference type="PANTHER" id="PTHR12835">
    <property type="entry name" value="BIOTIN PROTEIN LIGASE"/>
    <property type="match status" value="1"/>
</dbReference>
<keyword evidence="2" id="KW-0092">Biotin</keyword>
<keyword evidence="6" id="KW-1185">Reference proteome</keyword>
<dbReference type="Gene3D" id="3.30.930.10">
    <property type="entry name" value="Bira Bifunctional Protein, Domain 2"/>
    <property type="match status" value="1"/>
</dbReference>
<dbReference type="Pfam" id="PF03099">
    <property type="entry name" value="BPL_LplA_LipB"/>
    <property type="match status" value="1"/>
</dbReference>
<dbReference type="RefSeq" id="WP_344224845.1">
    <property type="nucleotide sequence ID" value="NZ_BAAAQA010000018.1"/>
</dbReference>
<dbReference type="SUPFAM" id="SSF55681">
    <property type="entry name" value="Class II aaRS and biotin synthetases"/>
    <property type="match status" value="1"/>
</dbReference>
<dbReference type="InterPro" id="IPR004408">
    <property type="entry name" value="Biotin_CoA_COase_ligase"/>
</dbReference>
<evidence type="ECO:0000256" key="3">
    <source>
        <dbReference type="ARBA" id="ARBA00024227"/>
    </source>
</evidence>
<sequence>MDPTAQEPAADFHADRLQAALVDSGFASVTVLDQVDSTNVWLADHVRQNGGTDLSAVVTGFQSAGKGRLDRQWFTPPGVALTFSVACTPRTAAGAPWPMEYVPWLTLLMAHSVTQAVRDITGVPAVVKWPNDVLVNSRKLCGVLASLIAHPDGSGPSVVVGAGLNVSQRHLPIPTATSLRLEVGDDAAVPGRQTLLTDILREFARCYHQVSLNPGAALGPGGEMRALLESEVDTIGRRVVLHLPGSSVPEEAVAEGLGTSGELIVRGDSGAARALSAGDVVHVRPAPGKDRTAAEQRALEHVARATSGERA</sequence>
<evidence type="ECO:0000313" key="5">
    <source>
        <dbReference type="EMBL" id="GAA2118967.1"/>
    </source>
</evidence>
<dbReference type="Proteomes" id="UP001500166">
    <property type="component" value="Unassembled WGS sequence"/>
</dbReference>
<dbReference type="PROSITE" id="PS51733">
    <property type="entry name" value="BPL_LPL_CATALYTIC"/>
    <property type="match status" value="1"/>
</dbReference>
<evidence type="ECO:0000256" key="2">
    <source>
        <dbReference type="ARBA" id="ARBA00023267"/>
    </source>
</evidence>
<protein>
    <recommendedName>
        <fullName evidence="3">biotin--[biotin carboxyl-carrier protein] ligase</fullName>
        <ecNumber evidence="3">6.3.4.15</ecNumber>
    </recommendedName>
</protein>
<dbReference type="InterPro" id="IPR003142">
    <property type="entry name" value="BPL_C"/>
</dbReference>
<evidence type="ECO:0000313" key="6">
    <source>
        <dbReference type="Proteomes" id="UP001500166"/>
    </source>
</evidence>
<accession>A0ABN2XY90</accession>
<dbReference type="EC" id="6.3.4.15" evidence="3"/>
<keyword evidence="1 5" id="KW-0436">Ligase</keyword>
<dbReference type="InterPro" id="IPR045864">
    <property type="entry name" value="aa-tRNA-synth_II/BPL/LPL"/>
</dbReference>
<dbReference type="CDD" id="cd16442">
    <property type="entry name" value="BPL"/>
    <property type="match status" value="1"/>
</dbReference>
<name>A0ABN2XY90_9MICC</name>
<organism evidence="5 6">
    <name type="scientific">Kocuria atrinae</name>
    <dbReference type="NCBI Taxonomy" id="592377"/>
    <lineage>
        <taxon>Bacteria</taxon>
        <taxon>Bacillati</taxon>
        <taxon>Actinomycetota</taxon>
        <taxon>Actinomycetes</taxon>
        <taxon>Micrococcales</taxon>
        <taxon>Micrococcaceae</taxon>
        <taxon>Kocuria</taxon>
    </lineage>
</organism>
<dbReference type="Gene3D" id="2.30.30.100">
    <property type="match status" value="1"/>
</dbReference>
<reference evidence="5 6" key="1">
    <citation type="journal article" date="2019" name="Int. J. Syst. Evol. Microbiol.">
        <title>The Global Catalogue of Microorganisms (GCM) 10K type strain sequencing project: providing services to taxonomists for standard genome sequencing and annotation.</title>
        <authorList>
            <consortium name="The Broad Institute Genomics Platform"/>
            <consortium name="The Broad Institute Genome Sequencing Center for Infectious Disease"/>
            <person name="Wu L."/>
            <person name="Ma J."/>
        </authorList>
    </citation>
    <scope>NUCLEOTIDE SEQUENCE [LARGE SCALE GENOMIC DNA]</scope>
    <source>
        <strain evidence="5 6">JCM 15914</strain>
    </source>
</reference>
<dbReference type="GO" id="GO:0016874">
    <property type="term" value="F:ligase activity"/>
    <property type="evidence" value="ECO:0007669"/>
    <property type="project" value="UniProtKB-KW"/>
</dbReference>
<dbReference type="NCBIfam" id="TIGR00121">
    <property type="entry name" value="birA_ligase"/>
    <property type="match status" value="1"/>
</dbReference>